<feature type="domain" description="Glycosyltransferase N-terminal" evidence="6">
    <location>
        <begin position="12"/>
        <end position="57"/>
    </location>
</feature>
<dbReference type="EMBL" id="DF973689">
    <property type="protein sequence ID" value="GAU37811.1"/>
    <property type="molecule type" value="Genomic_DNA"/>
</dbReference>
<dbReference type="FunFam" id="3.40.50.2000:FF:000065">
    <property type="entry name" value="Glycosyltransferase"/>
    <property type="match status" value="1"/>
</dbReference>
<evidence type="ECO:0000259" key="6">
    <source>
        <dbReference type="Pfam" id="PF26168"/>
    </source>
</evidence>
<organism evidence="7 8">
    <name type="scientific">Trifolium subterraneum</name>
    <name type="common">Subterranean clover</name>
    <dbReference type="NCBI Taxonomy" id="3900"/>
    <lineage>
        <taxon>Eukaryota</taxon>
        <taxon>Viridiplantae</taxon>
        <taxon>Streptophyta</taxon>
        <taxon>Embryophyta</taxon>
        <taxon>Tracheophyta</taxon>
        <taxon>Spermatophyta</taxon>
        <taxon>Magnoliopsida</taxon>
        <taxon>eudicotyledons</taxon>
        <taxon>Gunneridae</taxon>
        <taxon>Pentapetalae</taxon>
        <taxon>rosids</taxon>
        <taxon>fabids</taxon>
        <taxon>Fabales</taxon>
        <taxon>Fabaceae</taxon>
        <taxon>Papilionoideae</taxon>
        <taxon>50 kb inversion clade</taxon>
        <taxon>NPAAA clade</taxon>
        <taxon>Hologalegina</taxon>
        <taxon>IRL clade</taxon>
        <taxon>Trifolieae</taxon>
        <taxon>Trifolium</taxon>
    </lineage>
</organism>
<dbReference type="Gene3D" id="3.40.50.2000">
    <property type="entry name" value="Glycogen Phosphorylase B"/>
    <property type="match status" value="2"/>
</dbReference>
<accession>A0A2Z6N266</accession>
<dbReference type="Pfam" id="PF00201">
    <property type="entry name" value="UDPGT"/>
    <property type="match status" value="1"/>
</dbReference>
<dbReference type="CDD" id="cd03784">
    <property type="entry name" value="GT1_Gtf-like"/>
    <property type="match status" value="1"/>
</dbReference>
<evidence type="ECO:0000256" key="5">
    <source>
        <dbReference type="RuleBase" id="RU362057"/>
    </source>
</evidence>
<evidence type="ECO:0000313" key="8">
    <source>
        <dbReference type="Proteomes" id="UP000242715"/>
    </source>
</evidence>
<keyword evidence="3 4" id="KW-0808">Transferase</keyword>
<dbReference type="EC" id="2.4.1.-" evidence="5"/>
<evidence type="ECO:0000256" key="1">
    <source>
        <dbReference type="ARBA" id="ARBA00009995"/>
    </source>
</evidence>
<dbReference type="InterPro" id="IPR002213">
    <property type="entry name" value="UDP_glucos_trans"/>
</dbReference>
<evidence type="ECO:0000313" key="7">
    <source>
        <dbReference type="EMBL" id="GAU37811.1"/>
    </source>
</evidence>
<dbReference type="AlphaFoldDB" id="A0A2Z6N266"/>
<dbReference type="PROSITE" id="PS00375">
    <property type="entry name" value="UDPGT"/>
    <property type="match status" value="1"/>
</dbReference>
<comment type="similarity">
    <text evidence="1 4">Belongs to the UDP-glycosyltransferase family.</text>
</comment>
<proteinExistence type="inferred from homology"/>
<keyword evidence="8" id="KW-1185">Reference proteome</keyword>
<evidence type="ECO:0000256" key="3">
    <source>
        <dbReference type="ARBA" id="ARBA00022679"/>
    </source>
</evidence>
<dbReference type="PANTHER" id="PTHR11926:SF1188">
    <property type="entry name" value="FAMILY PROTEIN, PUTATIVE-RELATED"/>
    <property type="match status" value="1"/>
</dbReference>
<gene>
    <name evidence="7" type="ORF">TSUD_276280</name>
</gene>
<dbReference type="InterPro" id="IPR058980">
    <property type="entry name" value="Glyco_transf_N"/>
</dbReference>
<dbReference type="Pfam" id="PF26168">
    <property type="entry name" value="Glyco_transf_N"/>
    <property type="match status" value="1"/>
</dbReference>
<dbReference type="GO" id="GO:0080044">
    <property type="term" value="F:quercetin 7-O-glucosyltransferase activity"/>
    <property type="evidence" value="ECO:0007669"/>
    <property type="project" value="TreeGrafter"/>
</dbReference>
<evidence type="ECO:0000256" key="2">
    <source>
        <dbReference type="ARBA" id="ARBA00022676"/>
    </source>
</evidence>
<reference evidence="8" key="1">
    <citation type="journal article" date="2017" name="Front. Plant Sci.">
        <title>Climate Clever Clovers: New Paradigm to Reduce the Environmental Footprint of Ruminants by Breeding Low Methanogenic Forages Utilizing Haplotype Variation.</title>
        <authorList>
            <person name="Kaur P."/>
            <person name="Appels R."/>
            <person name="Bayer P.E."/>
            <person name="Keeble-Gagnere G."/>
            <person name="Wang J."/>
            <person name="Hirakawa H."/>
            <person name="Shirasawa K."/>
            <person name="Vercoe P."/>
            <person name="Stefanova K."/>
            <person name="Durmic Z."/>
            <person name="Nichols P."/>
            <person name="Revell C."/>
            <person name="Isobe S.N."/>
            <person name="Edwards D."/>
            <person name="Erskine W."/>
        </authorList>
    </citation>
    <scope>NUCLEOTIDE SEQUENCE [LARGE SCALE GENOMIC DNA]</scope>
    <source>
        <strain evidence="8">cv. Daliak</strain>
    </source>
</reference>
<protein>
    <recommendedName>
        <fullName evidence="5">Glycosyltransferase</fullName>
        <ecNumber evidence="5">2.4.1.-</ecNumber>
    </recommendedName>
</protein>
<dbReference type="GO" id="GO:0080043">
    <property type="term" value="F:quercetin 3-O-glucosyltransferase activity"/>
    <property type="evidence" value="ECO:0007669"/>
    <property type="project" value="TreeGrafter"/>
</dbReference>
<dbReference type="PANTHER" id="PTHR11926">
    <property type="entry name" value="GLUCOSYL/GLUCURONOSYL TRANSFERASES"/>
    <property type="match status" value="1"/>
</dbReference>
<evidence type="ECO:0000256" key="4">
    <source>
        <dbReference type="RuleBase" id="RU003718"/>
    </source>
</evidence>
<dbReference type="FunFam" id="3.40.50.2000:FF:000027">
    <property type="entry name" value="Glycosyltransferase"/>
    <property type="match status" value="1"/>
</dbReference>
<sequence length="568" mass="63416">MGNLAETKPHAVLVPFPAQGHINALFKLAKLLHLRGFHLTFVNTEYNHKRLVKSRGSNSLDGFNGFNFETIPDGLTPLEGNGDVTQNEASLRQSIRKNFLRPFGELLAKLHDSAIAGVTPPVTCIVSDCFMPFTIQAAEEHALPIILFSPASATGFYAALHFRTLLDKCLIPLKDDSYLTNGYLDTKVDCIPGLKNLRLKDLPDFIRTTDPNDPKVEFVTEAANKFHKASSIVLNTYNEIESDVMNELYSMFPSIYTIGPLSSFLNQTPQNHLASLSSNLWKEDTKCLEWLETKEFGSVVYVNFGSITVMTPEQLVEFAWGLANSKKPFLWIIRPDLVIGGSSILSSKFKNEISDRGLIISWCPQERVLNHPSIGGFLTHCGWNSTTESICAGVPMLCWPFYADQPTNCKYICDKWEIGIKIDTNVKREKVENLINELMVGDKGKKMRHNVMELKKKADENTSPGGCSYINLEKVINETSTPHALHVLLDMNPLSTSTPPRIVEPLKQDNCCQQLALYSGSYPVSLSYWAAHHSPLRGPLAQRWGQLYKLSLTGEQGTTPPLRWTIAA</sequence>
<name>A0A2Z6N266_TRISU</name>
<keyword evidence="2 4" id="KW-0328">Glycosyltransferase</keyword>
<dbReference type="OrthoDB" id="5835829at2759"/>
<dbReference type="SUPFAM" id="SSF53756">
    <property type="entry name" value="UDP-Glycosyltransferase/glycogen phosphorylase"/>
    <property type="match status" value="1"/>
</dbReference>
<dbReference type="InterPro" id="IPR035595">
    <property type="entry name" value="UDP_glycos_trans_CS"/>
</dbReference>
<dbReference type="Proteomes" id="UP000242715">
    <property type="component" value="Unassembled WGS sequence"/>
</dbReference>